<gene>
    <name evidence="2" type="ORF">AMYX_35600</name>
</gene>
<dbReference type="EMBL" id="BJTG01000009">
    <property type="protein sequence ID" value="GEJ58819.1"/>
    <property type="molecule type" value="Genomic_DNA"/>
</dbReference>
<dbReference type="PANTHER" id="PTHR22602">
    <property type="entry name" value="TRANSFERASE CAF17, MITOCHONDRIAL-RELATED"/>
    <property type="match status" value="1"/>
</dbReference>
<sequence>MSSLADRLAAARSGAAVGPALARGLLRLTGRQRLEFVHRLSTQSVKALQPGAVAHLAFLDGKAHVIGDALLAVRPGDLLLEVEPEVAEPLRAHLARYVLRDDVKLEDLSAALRVVPALGPEGVALARARAPQVAAFEHPRRGAPALDVALPAAEAEGLREALVAAGATPLGAEDLEVLRVLGGVPRQGADIDPARLVMEAALTASAVAFDKGCYLGQEIVLRGTFRGQIQRGLVQLALPAGAGPGAALRAGGQEVGAVTSAVETPEGRVGLGYLRRAHWNEGERLETEGGEAVVRRVLVAEREPAGGRAPGLRMAGR</sequence>
<evidence type="ECO:0000256" key="1">
    <source>
        <dbReference type="ARBA" id="ARBA00022946"/>
    </source>
</evidence>
<comment type="caution">
    <text evidence="2">The sequence shown here is derived from an EMBL/GenBank/DDBJ whole genome shotgun (WGS) entry which is preliminary data.</text>
</comment>
<dbReference type="InterPro" id="IPR029043">
    <property type="entry name" value="GcvT/YgfZ_C"/>
</dbReference>
<name>A0A7I9VRY0_9BACT</name>
<dbReference type="GO" id="GO:0016226">
    <property type="term" value="P:iron-sulfur cluster assembly"/>
    <property type="evidence" value="ECO:0007669"/>
    <property type="project" value="TreeGrafter"/>
</dbReference>
<dbReference type="SUPFAM" id="SSF103025">
    <property type="entry name" value="Folate-binding domain"/>
    <property type="match status" value="1"/>
</dbReference>
<dbReference type="InterPro" id="IPR045179">
    <property type="entry name" value="YgfZ/GcvT"/>
</dbReference>
<dbReference type="Proteomes" id="UP000503640">
    <property type="component" value="Unassembled WGS sequence"/>
</dbReference>
<evidence type="ECO:0000313" key="2">
    <source>
        <dbReference type="EMBL" id="GEJ58819.1"/>
    </source>
</evidence>
<dbReference type="NCBIfam" id="TIGR03317">
    <property type="entry name" value="ygfZ_signature"/>
    <property type="match status" value="1"/>
</dbReference>
<keyword evidence="1" id="KW-0809">Transit peptide</keyword>
<dbReference type="InterPro" id="IPR017703">
    <property type="entry name" value="YgfZ/GCV_T_CS"/>
</dbReference>
<evidence type="ECO:0000313" key="3">
    <source>
        <dbReference type="Proteomes" id="UP000503640"/>
    </source>
</evidence>
<dbReference type="Gene3D" id="3.30.1360.120">
    <property type="entry name" value="Probable tRNA modification gtpase trme, domain 1"/>
    <property type="match status" value="1"/>
</dbReference>
<dbReference type="SUPFAM" id="SSF101790">
    <property type="entry name" value="Aminomethyltransferase beta-barrel domain"/>
    <property type="match status" value="1"/>
</dbReference>
<dbReference type="AlphaFoldDB" id="A0A7I9VRY0"/>
<dbReference type="PANTHER" id="PTHR22602:SF0">
    <property type="entry name" value="TRANSFERASE CAF17, MITOCHONDRIAL-RELATED"/>
    <property type="match status" value="1"/>
</dbReference>
<dbReference type="RefSeq" id="WP_176067738.1">
    <property type="nucleotide sequence ID" value="NZ_BJTG01000009.1"/>
</dbReference>
<dbReference type="InterPro" id="IPR027266">
    <property type="entry name" value="TrmE/GcvT-like"/>
</dbReference>
<organism evidence="2 3">
    <name type="scientific">Anaeromyxobacter diazotrophicus</name>
    <dbReference type="NCBI Taxonomy" id="2590199"/>
    <lineage>
        <taxon>Bacteria</taxon>
        <taxon>Pseudomonadati</taxon>
        <taxon>Myxococcota</taxon>
        <taxon>Myxococcia</taxon>
        <taxon>Myxococcales</taxon>
        <taxon>Cystobacterineae</taxon>
        <taxon>Anaeromyxobacteraceae</taxon>
        <taxon>Anaeromyxobacter</taxon>
    </lineage>
</organism>
<dbReference type="PIRSF" id="PIRSF006487">
    <property type="entry name" value="GcvT"/>
    <property type="match status" value="1"/>
</dbReference>
<accession>A0A7I9VRY0</accession>
<reference evidence="3" key="1">
    <citation type="journal article" date="2020" name="Appl. Environ. Microbiol.">
        <title>Diazotrophic Anaeromyxobacter Isolates from Soils.</title>
        <authorList>
            <person name="Masuda Y."/>
            <person name="Yamanaka H."/>
            <person name="Xu Z.X."/>
            <person name="Shiratori Y."/>
            <person name="Aono T."/>
            <person name="Amachi S."/>
            <person name="Senoo K."/>
            <person name="Itoh H."/>
        </authorList>
    </citation>
    <scope>NUCLEOTIDE SEQUENCE [LARGE SCALE GENOMIC DNA]</scope>
    <source>
        <strain evidence="3">R267</strain>
    </source>
</reference>
<protein>
    <submittedName>
        <fullName evidence="2">Glycine cleavage system protein T</fullName>
    </submittedName>
</protein>
<keyword evidence="3" id="KW-1185">Reference proteome</keyword>
<proteinExistence type="predicted"/>